<dbReference type="Gene3D" id="3.90.70.10">
    <property type="entry name" value="Cysteine proteinases"/>
    <property type="match status" value="1"/>
</dbReference>
<dbReference type="CDD" id="cd00044">
    <property type="entry name" value="CysPc"/>
    <property type="match status" value="1"/>
</dbReference>
<dbReference type="Gene3D" id="2.60.40.150">
    <property type="entry name" value="C2 domain"/>
    <property type="match status" value="1"/>
</dbReference>
<accession>A0A7M7TGX3</accession>
<dbReference type="InterPro" id="IPR038765">
    <property type="entry name" value="Papain-like_cys_pep_sf"/>
</dbReference>
<dbReference type="InterPro" id="IPR001300">
    <property type="entry name" value="Peptidase_C2_calpain_cat"/>
</dbReference>
<keyword evidence="4 6" id="KW-0788">Thiol protease</keyword>
<dbReference type="SMART" id="SM00720">
    <property type="entry name" value="calpain_III"/>
    <property type="match status" value="1"/>
</dbReference>
<dbReference type="InParanoid" id="A0A7M7TGX3"/>
<dbReference type="PANTHER" id="PTHR10183:SF379">
    <property type="entry name" value="CALPAIN-5"/>
    <property type="match status" value="1"/>
</dbReference>
<dbReference type="GO" id="GO:0004198">
    <property type="term" value="F:calcium-dependent cysteine-type endopeptidase activity"/>
    <property type="evidence" value="ECO:0000318"/>
    <property type="project" value="GO_Central"/>
</dbReference>
<dbReference type="EnsemblMetazoa" id="XM_787120">
    <property type="protein sequence ID" value="XP_792213"/>
    <property type="gene ID" value="LOC587391"/>
</dbReference>
<evidence type="ECO:0000313" key="10">
    <source>
        <dbReference type="Proteomes" id="UP000007110"/>
    </source>
</evidence>
<dbReference type="AlphaFoldDB" id="A0A7M7TGX3"/>
<evidence type="ECO:0000256" key="5">
    <source>
        <dbReference type="PIRSR" id="PIRSR622684-1"/>
    </source>
</evidence>
<evidence type="ECO:0000256" key="3">
    <source>
        <dbReference type="ARBA" id="ARBA00022801"/>
    </source>
</evidence>
<dbReference type="Pfam" id="PF00168">
    <property type="entry name" value="C2"/>
    <property type="match status" value="1"/>
</dbReference>
<dbReference type="Proteomes" id="UP000007110">
    <property type="component" value="Unassembled WGS sequence"/>
</dbReference>
<dbReference type="PROSITE" id="PS50203">
    <property type="entry name" value="CALPAIN_CAT"/>
    <property type="match status" value="1"/>
</dbReference>
<evidence type="ECO:0000259" key="7">
    <source>
        <dbReference type="PROSITE" id="PS50004"/>
    </source>
</evidence>
<name>A0A7M7TGX3_STRPU</name>
<evidence type="ECO:0000256" key="2">
    <source>
        <dbReference type="ARBA" id="ARBA00022670"/>
    </source>
</evidence>
<dbReference type="RefSeq" id="XP_792213.2">
    <property type="nucleotide sequence ID" value="XM_787120.5"/>
</dbReference>
<evidence type="ECO:0008006" key="11">
    <source>
        <dbReference type="Google" id="ProtNLM"/>
    </source>
</evidence>
<feature type="domain" description="C2" evidence="7">
    <location>
        <begin position="497"/>
        <end position="614"/>
    </location>
</feature>
<keyword evidence="3 6" id="KW-0378">Hydrolase</keyword>
<reference evidence="9" key="2">
    <citation type="submission" date="2021-01" db="UniProtKB">
        <authorList>
            <consortium name="EnsemblMetazoa"/>
        </authorList>
    </citation>
    <scope>IDENTIFICATION</scope>
</reference>
<proteinExistence type="inferred from homology"/>
<dbReference type="SUPFAM" id="SSF49758">
    <property type="entry name" value="Calpain large subunit, middle domain (domain III)"/>
    <property type="match status" value="1"/>
</dbReference>
<dbReference type="KEGG" id="spu:587391"/>
<dbReference type="PROSITE" id="PS50004">
    <property type="entry name" value="C2"/>
    <property type="match status" value="1"/>
</dbReference>
<dbReference type="Pfam" id="PF00648">
    <property type="entry name" value="Peptidase_C2"/>
    <property type="match status" value="1"/>
</dbReference>
<dbReference type="RefSeq" id="XP_030837983.1">
    <property type="nucleotide sequence ID" value="XM_030982123.1"/>
</dbReference>
<dbReference type="FunFam" id="2.60.120.380:FF:000003">
    <property type="entry name" value="Calpain 5"/>
    <property type="match status" value="1"/>
</dbReference>
<dbReference type="GeneID" id="587391"/>
<keyword evidence="2 6" id="KW-0645">Protease</keyword>
<evidence type="ECO:0000313" key="9">
    <source>
        <dbReference type="EnsemblMetazoa" id="XP_792213"/>
    </source>
</evidence>
<feature type="active site" evidence="5 6">
    <location>
        <position position="84"/>
    </location>
</feature>
<dbReference type="SMART" id="SM00230">
    <property type="entry name" value="CysPc"/>
    <property type="match status" value="1"/>
</dbReference>
<dbReference type="CTD" id="726"/>
<comment type="similarity">
    <text evidence="1">Belongs to the peptidase C2 family.</text>
</comment>
<keyword evidence="10" id="KW-1185">Reference proteome</keyword>
<dbReference type="GO" id="GO:0006508">
    <property type="term" value="P:proteolysis"/>
    <property type="evidence" value="ECO:0000318"/>
    <property type="project" value="GO_Central"/>
</dbReference>
<dbReference type="PROSITE" id="PS00139">
    <property type="entry name" value="THIOL_PROTEASE_CYS"/>
    <property type="match status" value="1"/>
</dbReference>
<organism evidence="9 10">
    <name type="scientific">Strongylocentrotus purpuratus</name>
    <name type="common">Purple sea urchin</name>
    <dbReference type="NCBI Taxonomy" id="7668"/>
    <lineage>
        <taxon>Eukaryota</taxon>
        <taxon>Metazoa</taxon>
        <taxon>Echinodermata</taxon>
        <taxon>Eleutherozoa</taxon>
        <taxon>Echinozoa</taxon>
        <taxon>Echinoidea</taxon>
        <taxon>Euechinoidea</taxon>
        <taxon>Echinacea</taxon>
        <taxon>Camarodonta</taxon>
        <taxon>Echinidea</taxon>
        <taxon>Strongylocentrotidae</taxon>
        <taxon>Strongylocentrotus</taxon>
    </lineage>
</organism>
<dbReference type="EnsemblMetazoa" id="XM_030982123">
    <property type="protein sequence ID" value="XP_030837983"/>
    <property type="gene ID" value="LOC587391"/>
</dbReference>
<dbReference type="FunFam" id="3.90.70.10:FF:000001">
    <property type="entry name" value="Calpain-1 catalytic subunit"/>
    <property type="match status" value="1"/>
</dbReference>
<dbReference type="InterPro" id="IPR033884">
    <property type="entry name" value="C2_Calpain"/>
</dbReference>
<feature type="active site" evidence="5 6">
    <location>
        <position position="255"/>
    </location>
</feature>
<dbReference type="SUPFAM" id="SSF54001">
    <property type="entry name" value="Cysteine proteinases"/>
    <property type="match status" value="1"/>
</dbReference>
<dbReference type="GO" id="GO:0005737">
    <property type="term" value="C:cytoplasm"/>
    <property type="evidence" value="ECO:0000318"/>
    <property type="project" value="GO_Central"/>
</dbReference>
<dbReference type="InterPro" id="IPR035892">
    <property type="entry name" value="C2_domain_sf"/>
</dbReference>
<dbReference type="InterPro" id="IPR000008">
    <property type="entry name" value="C2_dom"/>
</dbReference>
<evidence type="ECO:0000256" key="1">
    <source>
        <dbReference type="ARBA" id="ARBA00007623"/>
    </source>
</evidence>
<dbReference type="OMA" id="RMHVAQQ"/>
<dbReference type="InterPro" id="IPR022684">
    <property type="entry name" value="Calpain_cysteine_protease"/>
</dbReference>
<dbReference type="InterPro" id="IPR022682">
    <property type="entry name" value="Calpain_domain_III"/>
</dbReference>
<protein>
    <recommendedName>
        <fullName evidence="11">Calpain-5</fullName>
    </recommendedName>
</protein>
<dbReference type="SUPFAM" id="SSF49562">
    <property type="entry name" value="C2 domain (Calcium/lipid-binding domain, CaLB)"/>
    <property type="match status" value="1"/>
</dbReference>
<dbReference type="InterPro" id="IPR000169">
    <property type="entry name" value="Pept_cys_AS"/>
</dbReference>
<evidence type="ECO:0000256" key="4">
    <source>
        <dbReference type="ARBA" id="ARBA00022807"/>
    </source>
</evidence>
<evidence type="ECO:0000259" key="8">
    <source>
        <dbReference type="PROSITE" id="PS50203"/>
    </source>
</evidence>
<dbReference type="Gene3D" id="2.60.120.380">
    <property type="match status" value="1"/>
</dbReference>
<evidence type="ECO:0000256" key="6">
    <source>
        <dbReference type="PROSITE-ProRule" id="PRU00239"/>
    </source>
</evidence>
<feature type="domain" description="Calpain catalytic" evidence="8">
    <location>
        <begin position="29"/>
        <end position="344"/>
    </location>
</feature>
<dbReference type="SMART" id="SM00239">
    <property type="entry name" value="C2"/>
    <property type="match status" value="1"/>
</dbReference>
<dbReference type="PRINTS" id="PR00704">
    <property type="entry name" value="CALPAIN"/>
</dbReference>
<dbReference type="CDD" id="cd04046">
    <property type="entry name" value="C2_Calpain"/>
    <property type="match status" value="1"/>
</dbReference>
<dbReference type="Pfam" id="PF01067">
    <property type="entry name" value="Calpain_III"/>
    <property type="match status" value="1"/>
</dbReference>
<reference evidence="10" key="1">
    <citation type="submission" date="2015-02" db="EMBL/GenBank/DDBJ databases">
        <title>Genome sequencing for Strongylocentrotus purpuratus.</title>
        <authorList>
            <person name="Murali S."/>
            <person name="Liu Y."/>
            <person name="Vee V."/>
            <person name="English A."/>
            <person name="Wang M."/>
            <person name="Skinner E."/>
            <person name="Han Y."/>
            <person name="Muzny D.M."/>
            <person name="Worley K.C."/>
            <person name="Gibbs R.A."/>
        </authorList>
    </citation>
    <scope>NUCLEOTIDE SEQUENCE</scope>
</reference>
<sequence length="642" mass="72448">MGLFGNNVVFFKGQNYDQLRKAAQSSGSPFEDPEFPAADASLFHKRTSPGKIEWKRPGELTSDPHLVVDGTKSGDVSQGQLGNCWFVAATANLAQEKELWETVVPNAKDQDWDADNKEKYAGIFHFRFWRFGKWTDVVIDDRLPTHGNKLIYTHSEEGNEFWSALLEKAYAKISGCYENLDGGNTADALVDFTGGVAEQINLADPEFQADQNKKKELHSQMKKYSERRFQMSASIKVTNAEEMEARTDVGLVKGHAYGVTAVKSVKLGSSGFFKKEKEYLVRLRNPWGEKEWNGPWSDGSPEWQNISESQRKSIGIVNEDDGEFWMPFDQFCQHFTTLVICRMPNKTYLSLQRTWHESLFISEWKYNSNSVLNRAGGCINVKETFLQNPQFLICVDADKDDIIISLSQPDTRADQSEDPKTIGFYVMEVESNRKHRAHTIKPKTFMSAYINSRSVFAKSTLLRGRYIVVPTIFEAKVESPLMIRVFSDSGAEVKELKKDHPEPKTFDCFQGGNIRVVSQVNVLSASNLKKQDHFGGGADPYVYVKCEGKTATSRVQKDTLNPEWNYNSIFYRRKPGTPIIVEVWNHNVVKDSFMGQAIFLAGNKGQPEHNVAVLKKRGRDSEDAAGGQVSVVITTTDDLKAL</sequence>
<dbReference type="OrthoDB" id="424753at2759"/>
<dbReference type="PANTHER" id="PTHR10183">
    <property type="entry name" value="CALPAIN"/>
    <property type="match status" value="1"/>
</dbReference>
<feature type="active site" evidence="5 6">
    <location>
        <position position="285"/>
    </location>
</feature>
<dbReference type="InterPro" id="IPR036213">
    <property type="entry name" value="Calpain_III_sf"/>
</dbReference>
<dbReference type="InterPro" id="IPR022683">
    <property type="entry name" value="Calpain_III"/>
</dbReference>